<dbReference type="OrthoDB" id="2154913at2759"/>
<proteinExistence type="predicted"/>
<evidence type="ECO:0000256" key="2">
    <source>
        <dbReference type="SAM" id="SignalP"/>
    </source>
</evidence>
<feature type="region of interest" description="Disordered" evidence="1">
    <location>
        <begin position="23"/>
        <end position="75"/>
    </location>
</feature>
<gene>
    <name evidence="3" type="ORF">CONCODRAFT_8498</name>
</gene>
<sequence length="236" mass="25119">MVLIKRYLFTLFFAAITLQSTTKPKASSSSSSSGKLPDSANTKVKGTSSESSSESSAKEYTSNSHTSSSNHTVAAAEAPSASVGAAIRFIGWPHAVTSATATEALTLKSGQDEKSLGNDAGQVKITELHYTAGVQNNGAQILYRKMVPVGDPSVSLVSVVLHNADLPAGKTAVAILFDKQFDMMTQTCSCYWINAPDVIQAVPNLQASEKYFIQFVDMMNPTPKVNVRSGYFAIKP</sequence>
<evidence type="ECO:0000313" key="4">
    <source>
        <dbReference type="Proteomes" id="UP000070444"/>
    </source>
</evidence>
<keyword evidence="2" id="KW-0732">Signal</keyword>
<dbReference type="Proteomes" id="UP000070444">
    <property type="component" value="Unassembled WGS sequence"/>
</dbReference>
<feature type="compositionally biased region" description="Low complexity" evidence="1">
    <location>
        <begin position="48"/>
        <end position="75"/>
    </location>
</feature>
<feature type="signal peptide" evidence="2">
    <location>
        <begin position="1"/>
        <end position="19"/>
    </location>
</feature>
<name>A0A137P266_CONC2</name>
<organism evidence="3 4">
    <name type="scientific">Conidiobolus coronatus (strain ATCC 28846 / CBS 209.66 / NRRL 28638)</name>
    <name type="common">Delacroixia coronata</name>
    <dbReference type="NCBI Taxonomy" id="796925"/>
    <lineage>
        <taxon>Eukaryota</taxon>
        <taxon>Fungi</taxon>
        <taxon>Fungi incertae sedis</taxon>
        <taxon>Zoopagomycota</taxon>
        <taxon>Entomophthoromycotina</taxon>
        <taxon>Entomophthoromycetes</taxon>
        <taxon>Entomophthorales</taxon>
        <taxon>Ancylistaceae</taxon>
        <taxon>Conidiobolus</taxon>
    </lineage>
</organism>
<reference evidence="3 4" key="1">
    <citation type="journal article" date="2015" name="Genome Biol. Evol.">
        <title>Phylogenomic analyses indicate that early fungi evolved digesting cell walls of algal ancestors of land plants.</title>
        <authorList>
            <person name="Chang Y."/>
            <person name="Wang S."/>
            <person name="Sekimoto S."/>
            <person name="Aerts A.L."/>
            <person name="Choi C."/>
            <person name="Clum A."/>
            <person name="LaButti K.M."/>
            <person name="Lindquist E.A."/>
            <person name="Yee Ngan C."/>
            <person name="Ohm R.A."/>
            <person name="Salamov A.A."/>
            <person name="Grigoriev I.V."/>
            <person name="Spatafora J.W."/>
            <person name="Berbee M.L."/>
        </authorList>
    </citation>
    <scope>NUCLEOTIDE SEQUENCE [LARGE SCALE GENOMIC DNA]</scope>
    <source>
        <strain evidence="3 4">NRRL 28638</strain>
    </source>
</reference>
<dbReference type="EMBL" id="KQ964547">
    <property type="protein sequence ID" value="KXN69112.1"/>
    <property type="molecule type" value="Genomic_DNA"/>
</dbReference>
<evidence type="ECO:0000313" key="3">
    <source>
        <dbReference type="EMBL" id="KXN69112.1"/>
    </source>
</evidence>
<keyword evidence="4" id="KW-1185">Reference proteome</keyword>
<protein>
    <submittedName>
        <fullName evidence="3">Uncharacterized protein</fullName>
    </submittedName>
</protein>
<evidence type="ECO:0000256" key="1">
    <source>
        <dbReference type="SAM" id="MobiDB-lite"/>
    </source>
</evidence>
<feature type="chain" id="PRO_5007294321" evidence="2">
    <location>
        <begin position="20"/>
        <end position="236"/>
    </location>
</feature>
<accession>A0A137P266</accession>
<dbReference type="AlphaFoldDB" id="A0A137P266"/>